<organism evidence="5 6">
    <name type="scientific">Ogataea philodendri</name>
    <dbReference type="NCBI Taxonomy" id="1378263"/>
    <lineage>
        <taxon>Eukaryota</taxon>
        <taxon>Fungi</taxon>
        <taxon>Dikarya</taxon>
        <taxon>Ascomycota</taxon>
        <taxon>Saccharomycotina</taxon>
        <taxon>Pichiomycetes</taxon>
        <taxon>Pichiales</taxon>
        <taxon>Pichiaceae</taxon>
        <taxon>Ogataea</taxon>
    </lineage>
</organism>
<dbReference type="PANTHER" id="PTHR11586">
    <property type="entry name" value="TRNA-AMINOACYLATION COFACTOR ARC1 FAMILY MEMBER"/>
    <property type="match status" value="1"/>
</dbReference>
<dbReference type="AlphaFoldDB" id="A0A9P8PGA4"/>
<proteinExistence type="predicted"/>
<dbReference type="EMBL" id="JAEUBE010000055">
    <property type="protein sequence ID" value="KAH3671743.1"/>
    <property type="molecule type" value="Genomic_DNA"/>
</dbReference>
<keyword evidence="6" id="KW-1185">Reference proteome</keyword>
<dbReference type="Proteomes" id="UP000769157">
    <property type="component" value="Unassembled WGS sequence"/>
</dbReference>
<keyword evidence="1 3" id="KW-0820">tRNA-binding</keyword>
<comment type="caution">
    <text evidence="5">The sequence shown here is derived from an EMBL/GenBank/DDBJ whole genome shotgun (WGS) entry which is preliminary data.</text>
</comment>
<reference evidence="5" key="2">
    <citation type="submission" date="2021-01" db="EMBL/GenBank/DDBJ databases">
        <authorList>
            <person name="Schikora-Tamarit M.A."/>
        </authorList>
    </citation>
    <scope>NUCLEOTIDE SEQUENCE</scope>
    <source>
        <strain evidence="5">CBS6075</strain>
    </source>
</reference>
<dbReference type="InterPro" id="IPR012340">
    <property type="entry name" value="NA-bd_OB-fold"/>
</dbReference>
<dbReference type="Pfam" id="PF01588">
    <property type="entry name" value="tRNA_bind"/>
    <property type="match status" value="1"/>
</dbReference>
<dbReference type="GO" id="GO:0000049">
    <property type="term" value="F:tRNA binding"/>
    <property type="evidence" value="ECO:0007669"/>
    <property type="project" value="UniProtKB-UniRule"/>
</dbReference>
<feature type="domain" description="TRNA-binding" evidence="4">
    <location>
        <begin position="26"/>
        <end position="132"/>
    </location>
</feature>
<evidence type="ECO:0000256" key="3">
    <source>
        <dbReference type="PROSITE-ProRule" id="PRU00209"/>
    </source>
</evidence>
<reference evidence="5" key="1">
    <citation type="journal article" date="2021" name="Open Biol.">
        <title>Shared evolutionary footprints suggest mitochondrial oxidative damage underlies multiple complex I losses in fungi.</title>
        <authorList>
            <person name="Schikora-Tamarit M.A."/>
            <person name="Marcet-Houben M."/>
            <person name="Nosek J."/>
            <person name="Gabaldon T."/>
        </authorList>
    </citation>
    <scope>NUCLEOTIDE SEQUENCE</scope>
    <source>
        <strain evidence="5">CBS6075</strain>
    </source>
</reference>
<keyword evidence="2 3" id="KW-0694">RNA-binding</keyword>
<name>A0A9P8PGA4_9ASCO</name>
<sequence>MFKFVRQKFVPLARLSSSTGAKTNPPASLLELRVGRIIDVQKHESADKLYVSKIQLNEEQSPKIVQVCSGLVDYMSMNSLLDSRVCVAANLKKAKLRGAVSEAMVLAASDANDTKVELVVPPNSVPLGTLLYFKNHKPTDPFKTLNTKQRDRILDNLYTNSNREVFYGDDTSSILINEHNEDPCTVETLASSKVR</sequence>
<dbReference type="RefSeq" id="XP_046064919.1">
    <property type="nucleotide sequence ID" value="XM_046205583.1"/>
</dbReference>
<evidence type="ECO:0000256" key="1">
    <source>
        <dbReference type="ARBA" id="ARBA00022555"/>
    </source>
</evidence>
<dbReference type="OrthoDB" id="19141at2759"/>
<evidence type="ECO:0000259" key="4">
    <source>
        <dbReference type="PROSITE" id="PS50886"/>
    </source>
</evidence>
<dbReference type="InterPro" id="IPR002547">
    <property type="entry name" value="tRNA-bd_dom"/>
</dbReference>
<evidence type="ECO:0000313" key="5">
    <source>
        <dbReference type="EMBL" id="KAH3671743.1"/>
    </source>
</evidence>
<protein>
    <recommendedName>
        <fullName evidence="4">tRNA-binding domain-containing protein</fullName>
    </recommendedName>
</protein>
<evidence type="ECO:0000256" key="2">
    <source>
        <dbReference type="ARBA" id="ARBA00022884"/>
    </source>
</evidence>
<dbReference type="SUPFAM" id="SSF50249">
    <property type="entry name" value="Nucleic acid-binding proteins"/>
    <property type="match status" value="1"/>
</dbReference>
<dbReference type="PANTHER" id="PTHR11586:SF33">
    <property type="entry name" value="AMINOACYL TRNA SYNTHASE COMPLEX-INTERACTING MULTIFUNCTIONAL PROTEIN 1"/>
    <property type="match status" value="1"/>
</dbReference>
<evidence type="ECO:0000313" key="6">
    <source>
        <dbReference type="Proteomes" id="UP000769157"/>
    </source>
</evidence>
<accession>A0A9P8PGA4</accession>
<dbReference type="GeneID" id="70232416"/>
<dbReference type="Gene3D" id="2.40.50.140">
    <property type="entry name" value="Nucleic acid-binding proteins"/>
    <property type="match status" value="1"/>
</dbReference>
<dbReference type="PROSITE" id="PS50886">
    <property type="entry name" value="TRBD"/>
    <property type="match status" value="1"/>
</dbReference>
<gene>
    <name evidence="5" type="ORF">OGAPHI_000448</name>
</gene>
<dbReference type="InterPro" id="IPR051270">
    <property type="entry name" value="Tyrosine-tRNA_ligase_regulator"/>
</dbReference>